<dbReference type="InterPro" id="IPR020472">
    <property type="entry name" value="WD40_PAC1"/>
</dbReference>
<dbReference type="InterPro" id="IPR036322">
    <property type="entry name" value="WD40_repeat_dom_sf"/>
</dbReference>
<evidence type="ECO:0000313" key="6">
    <source>
        <dbReference type="Proteomes" id="UP000029665"/>
    </source>
</evidence>
<feature type="repeat" description="WD" evidence="3">
    <location>
        <begin position="1014"/>
        <end position="1044"/>
    </location>
</feature>
<evidence type="ECO:0000259" key="4">
    <source>
        <dbReference type="Pfam" id="PF24883"/>
    </source>
</evidence>
<dbReference type="SMART" id="SM00320">
    <property type="entry name" value="WD40"/>
    <property type="match status" value="9"/>
</dbReference>
<feature type="repeat" description="WD" evidence="3">
    <location>
        <begin position="773"/>
        <end position="803"/>
    </location>
</feature>
<dbReference type="InterPro" id="IPR056884">
    <property type="entry name" value="NPHP3-like_N"/>
</dbReference>
<dbReference type="PROSITE" id="PS00678">
    <property type="entry name" value="WD_REPEATS_1"/>
    <property type="match status" value="1"/>
</dbReference>
<dbReference type="Proteomes" id="UP000029665">
    <property type="component" value="Unassembled WGS sequence"/>
</dbReference>
<dbReference type="Pfam" id="PF24883">
    <property type="entry name" value="NPHP3_N"/>
    <property type="match status" value="1"/>
</dbReference>
<dbReference type="CDD" id="cd00200">
    <property type="entry name" value="WD40"/>
    <property type="match status" value="1"/>
</dbReference>
<keyword evidence="2" id="KW-0677">Repeat</keyword>
<gene>
    <name evidence="5" type="ORF">BN946_scf184792.g2</name>
</gene>
<dbReference type="Gene3D" id="2.130.10.10">
    <property type="entry name" value="YVTN repeat-like/Quinoprotein amine dehydrogenase"/>
    <property type="match status" value="4"/>
</dbReference>
<evidence type="ECO:0000256" key="2">
    <source>
        <dbReference type="ARBA" id="ARBA00022737"/>
    </source>
</evidence>
<protein>
    <recommendedName>
        <fullName evidence="4">Nephrocystin 3-like N-terminal domain-containing protein</fullName>
    </recommendedName>
</protein>
<evidence type="ECO:0000313" key="5">
    <source>
        <dbReference type="EMBL" id="CDO75780.1"/>
    </source>
</evidence>
<reference evidence="5" key="1">
    <citation type="submission" date="2014-01" db="EMBL/GenBank/DDBJ databases">
        <title>The genome of the white-rot fungus Pycnoporus cinnabarinus: a basidiomycete model with a versatile arsenal for lignocellulosic biomass breakdown.</title>
        <authorList>
            <person name="Levasseur A."/>
            <person name="Lomascolo A."/>
            <person name="Ruiz-Duenas F.J."/>
            <person name="Uzan E."/>
            <person name="Piumi F."/>
            <person name="Kues U."/>
            <person name="Ram A.F.J."/>
            <person name="Murat C."/>
            <person name="Haon M."/>
            <person name="Benoit I."/>
            <person name="Arfi Y."/>
            <person name="Chevret D."/>
            <person name="Drula E."/>
            <person name="Kwon M.J."/>
            <person name="Gouret P."/>
            <person name="Lesage-Meessen L."/>
            <person name="Lombard V."/>
            <person name="Mariette J."/>
            <person name="Noirot C."/>
            <person name="Park J."/>
            <person name="Patyshakuliyeva A."/>
            <person name="Wieneger R.A.B."/>
            <person name="Wosten H.A.B."/>
            <person name="Martin F."/>
            <person name="Coutinho P.M."/>
            <person name="de Vries R."/>
            <person name="Martinez A.T."/>
            <person name="Klopp C."/>
            <person name="Pontarotti P."/>
            <person name="Henrissat B."/>
            <person name="Record E."/>
        </authorList>
    </citation>
    <scope>NUCLEOTIDE SEQUENCE [LARGE SCALE GENOMIC DNA]</scope>
    <source>
        <strain evidence="5">BRFM137</strain>
    </source>
</reference>
<keyword evidence="1 3" id="KW-0853">WD repeat</keyword>
<feature type="repeat" description="WD" evidence="3">
    <location>
        <begin position="820"/>
        <end position="861"/>
    </location>
</feature>
<dbReference type="PANTHER" id="PTHR19848:SF8">
    <property type="entry name" value="F-BOX AND WD REPEAT DOMAIN CONTAINING 7"/>
    <property type="match status" value="1"/>
</dbReference>
<dbReference type="EMBL" id="CCBP010000291">
    <property type="protein sequence ID" value="CDO75780.1"/>
    <property type="molecule type" value="Genomic_DNA"/>
</dbReference>
<dbReference type="OrthoDB" id="2750460at2759"/>
<dbReference type="InterPro" id="IPR027417">
    <property type="entry name" value="P-loop_NTPase"/>
</dbReference>
<dbReference type="HOGENOM" id="CLU_000288_6_3_1"/>
<dbReference type="SUPFAM" id="SSF50978">
    <property type="entry name" value="WD40 repeat-like"/>
    <property type="match status" value="2"/>
</dbReference>
<dbReference type="InterPro" id="IPR015943">
    <property type="entry name" value="WD40/YVTN_repeat-like_dom_sf"/>
</dbReference>
<organism evidence="5 6">
    <name type="scientific">Pycnoporus cinnabarinus</name>
    <name type="common">Cinnabar-red polypore</name>
    <name type="synonym">Trametes cinnabarina</name>
    <dbReference type="NCBI Taxonomy" id="5643"/>
    <lineage>
        <taxon>Eukaryota</taxon>
        <taxon>Fungi</taxon>
        <taxon>Dikarya</taxon>
        <taxon>Basidiomycota</taxon>
        <taxon>Agaricomycotina</taxon>
        <taxon>Agaricomycetes</taxon>
        <taxon>Polyporales</taxon>
        <taxon>Polyporaceae</taxon>
        <taxon>Trametes</taxon>
    </lineage>
</organism>
<feature type="repeat" description="WD" evidence="3">
    <location>
        <begin position="732"/>
        <end position="773"/>
    </location>
</feature>
<dbReference type="SUPFAM" id="SSF52540">
    <property type="entry name" value="P-loop containing nucleoside triphosphate hydrolases"/>
    <property type="match status" value="1"/>
</dbReference>
<dbReference type="PRINTS" id="PR00320">
    <property type="entry name" value="GPROTEINBRPT"/>
</dbReference>
<accession>A0A060SN20</accession>
<dbReference type="SUPFAM" id="SSF50993">
    <property type="entry name" value="Peptidase/esterase 'gauge' domain"/>
    <property type="match status" value="1"/>
</dbReference>
<name>A0A060SN20_PYCCI</name>
<dbReference type="InterPro" id="IPR019775">
    <property type="entry name" value="WD40_repeat_CS"/>
</dbReference>
<keyword evidence="6" id="KW-1185">Reference proteome</keyword>
<dbReference type="Pfam" id="PF00400">
    <property type="entry name" value="WD40"/>
    <property type="match status" value="6"/>
</dbReference>
<evidence type="ECO:0000256" key="1">
    <source>
        <dbReference type="ARBA" id="ARBA00022574"/>
    </source>
</evidence>
<sequence>MHTLQQGFQTVGNDMKALSADIQMLAADPIRGSLRPVIQARFDHGSSVHARCQQGTREEVLATLCSWLRPDDPRLTTLRKPVAPPRSDHAILWVYALAGAGKSTLALTAAEWWDHDGVLGASFFCARDGDRSDVACVFRTIAYQLACRFPRFRGALADVVRADPDLHASIPSRQLQKLIVEPLQVANAQDAFPDHVVVVIDALDECTDDGAVSTILKSLALHINELAPLKFLITSRPEENIARGFLLQALKEHTQPLPLTEIPEELTKRDISTFIQSSLAEIRARYPSVPSEWPSQRQFDNLLTITDVLFVFAATAVAFIGDDKARDPEGQLTRLLESGNAVATAAGSNSASPFATLDALYSRVLLQASEKLAAALRVNLRLILGAIALAEERLTPATLETLLDLPSGTLRCILPVLSSVVTMPAQGDTSTPIRVIHLSFANFLVDPDRCTEEEFLIHPPVQHSLMALRCFKTMQALKINICEVDPGHEHLLNSEIADLPKKVNLHLHAALQYACKYWGRHLCRAEMDEELLSALEEFCQAHLLHWLEALSLKGCLDVAIEALQSAQIFLKDVDMGATDVPALLYDCERVVRAFFPAIRASFTQVYRTIMIFSPTDSILRQRHAPNFPEMVQLRIGREKTWNTTLASSVVTTRIIMVLVFSPDGVSIACGADDGTIHLLDTHTGVQLQVLLGHTEALSSLSFSPSGKELLSGSRDGQVKLWDIATSACLATWEHHSDAVESVAWTHDGGIAASGSLDGTVVLWKVTSSDTTSVFRHRYGVSCIVFAPDQALLSASYDKTCKVWATGKTVWDATDNVPIRTLSHESSVCAIAVPPDSSLVACGLVSSEIVLWTKSDGQRLRSLFGESGVLSLAFQSNSLLAAAYEKRPFALWDVSKAAQVNQSSNASANAAAFSSDGVHMAHAVGGTLELRHWPVWAPSNLEQKKTSKRSLLPNKLKGRLGSSMGARPSTDSTAMFTARGDHFSRLIAVSTSPTGTLVLTIYQEGVRLPNNGIAAWSPASSMFACTGEDYRISVWETRTGQVISTFGGHFREVTAVVFNRDEQWVLSASQDGTIRRWKVRHDAPETNHEVVFRDEGGIDAFTISSDGRWMLSASAWSSKPPATSSTELLAKPNRPPVTYNGSFCALRLHDATGRVVWMENHHCMLRSLAFSEDSTRALAGNVRSQVFWYDLAQLTARNSAVSRPLDLAVVPEHQFGSLSTRWVEHVSFSPDGGGIVTESDYIPLRREEQPARIQAADQALLPAYFIDDDGWLTRAGEQMDARRICWVPPSFRPKEDDIARSWSVQGHAIALKTRENHLVVLDASCGT</sequence>
<dbReference type="PROSITE" id="PS50294">
    <property type="entry name" value="WD_REPEATS_REGION"/>
    <property type="match status" value="3"/>
</dbReference>
<dbReference type="STRING" id="5643.A0A060SN20"/>
<feature type="domain" description="Nephrocystin 3-like N-terminal" evidence="4">
    <location>
        <begin position="86"/>
        <end position="236"/>
    </location>
</feature>
<feature type="repeat" description="WD" evidence="3">
    <location>
        <begin position="1045"/>
        <end position="1086"/>
    </location>
</feature>
<dbReference type="OMA" id="RTWITRH"/>
<dbReference type="PROSITE" id="PS50082">
    <property type="entry name" value="WD_REPEATS_2"/>
    <property type="match status" value="6"/>
</dbReference>
<proteinExistence type="predicted"/>
<comment type="caution">
    <text evidence="5">The sequence shown here is derived from an EMBL/GenBank/DDBJ whole genome shotgun (WGS) entry which is preliminary data.</text>
</comment>
<feature type="repeat" description="WD" evidence="3">
    <location>
        <begin position="690"/>
        <end position="731"/>
    </location>
</feature>
<dbReference type="PANTHER" id="PTHR19848">
    <property type="entry name" value="WD40 REPEAT PROTEIN"/>
    <property type="match status" value="1"/>
</dbReference>
<dbReference type="InterPro" id="IPR001680">
    <property type="entry name" value="WD40_rpt"/>
</dbReference>
<evidence type="ECO:0000256" key="3">
    <source>
        <dbReference type="PROSITE-ProRule" id="PRU00221"/>
    </source>
</evidence>